<evidence type="ECO:0000313" key="2">
    <source>
        <dbReference type="Proteomes" id="UP001163823"/>
    </source>
</evidence>
<dbReference type="PANTHER" id="PTHR37754:SF1">
    <property type="entry name" value="CALCIUM ION-BINDING PROTEIN"/>
    <property type="match status" value="1"/>
</dbReference>
<dbReference type="EMBL" id="JARAOO010000007">
    <property type="protein sequence ID" value="KAJ7961897.1"/>
    <property type="molecule type" value="Genomic_DNA"/>
</dbReference>
<accession>A0AAD7LPV3</accession>
<name>A0AAD7LPV3_QUISA</name>
<protein>
    <submittedName>
        <fullName evidence="1">Calcium ion binding protein</fullName>
    </submittedName>
</protein>
<dbReference type="AlphaFoldDB" id="A0AAD7LPV3"/>
<dbReference type="Proteomes" id="UP001163823">
    <property type="component" value="Chromosome 7"/>
</dbReference>
<organism evidence="1 2">
    <name type="scientific">Quillaja saponaria</name>
    <name type="common">Soap bark tree</name>
    <dbReference type="NCBI Taxonomy" id="32244"/>
    <lineage>
        <taxon>Eukaryota</taxon>
        <taxon>Viridiplantae</taxon>
        <taxon>Streptophyta</taxon>
        <taxon>Embryophyta</taxon>
        <taxon>Tracheophyta</taxon>
        <taxon>Spermatophyta</taxon>
        <taxon>Magnoliopsida</taxon>
        <taxon>eudicotyledons</taxon>
        <taxon>Gunneridae</taxon>
        <taxon>Pentapetalae</taxon>
        <taxon>rosids</taxon>
        <taxon>fabids</taxon>
        <taxon>Fabales</taxon>
        <taxon>Quillajaceae</taxon>
        <taxon>Quillaja</taxon>
    </lineage>
</organism>
<dbReference type="KEGG" id="qsa:O6P43_017193"/>
<gene>
    <name evidence="1" type="ORF">O6P43_017193</name>
</gene>
<reference evidence="1" key="1">
    <citation type="journal article" date="2023" name="Science">
        <title>Elucidation of the pathway for biosynthesis of saponin adjuvants from the soapbark tree.</title>
        <authorList>
            <person name="Reed J."/>
            <person name="Orme A."/>
            <person name="El-Demerdash A."/>
            <person name="Owen C."/>
            <person name="Martin L.B.B."/>
            <person name="Misra R.C."/>
            <person name="Kikuchi S."/>
            <person name="Rejzek M."/>
            <person name="Martin A.C."/>
            <person name="Harkess A."/>
            <person name="Leebens-Mack J."/>
            <person name="Louveau T."/>
            <person name="Stephenson M.J."/>
            <person name="Osbourn A."/>
        </authorList>
    </citation>
    <scope>NUCLEOTIDE SEQUENCE</scope>
    <source>
        <strain evidence="1">S10</strain>
    </source>
</reference>
<keyword evidence="2" id="KW-1185">Reference proteome</keyword>
<evidence type="ECO:0000313" key="1">
    <source>
        <dbReference type="EMBL" id="KAJ7961897.1"/>
    </source>
</evidence>
<dbReference type="PANTHER" id="PTHR37754">
    <property type="entry name" value="CALCIUM ION-BINDING PROTEIN"/>
    <property type="match status" value="1"/>
</dbReference>
<proteinExistence type="predicted"/>
<sequence>MGMSMSLLAQGLPSMQTLNFVMRTIHKQCLENIDNVHDFQNAVNDIFNAIFSGMHYNAPSVMEVEELFTQWKKAKSGRNKMFVEFMKKSLTNAQTHTGQPSKQELIFVLRTLYAQSTENINSFEDFKNLVHDIVNAFSSVLPVMDFNPPSQKEVEDCYTIWNEAKEPERKKIFITFMMKKVNPSILDDTKMIARIVTAAMVIKRAGGTVPELRVVKDIPNIVFVPSATMLALIYIKLSNRI</sequence>
<comment type="caution">
    <text evidence="1">The sequence shown here is derived from an EMBL/GenBank/DDBJ whole genome shotgun (WGS) entry which is preliminary data.</text>
</comment>